<dbReference type="EMBL" id="JBFNXX010000038">
    <property type="protein sequence ID" value="MEW9922240.1"/>
    <property type="molecule type" value="Genomic_DNA"/>
</dbReference>
<protein>
    <submittedName>
        <fullName evidence="1">Uncharacterized protein</fullName>
    </submittedName>
</protein>
<name>A0ABV3RTB4_9RHOB</name>
<evidence type="ECO:0000313" key="2">
    <source>
        <dbReference type="Proteomes" id="UP001556098"/>
    </source>
</evidence>
<gene>
    <name evidence="1" type="ORF">AB2B41_21795</name>
</gene>
<reference evidence="1 2" key="1">
    <citation type="submission" date="2024-07" db="EMBL/GenBank/DDBJ databases">
        <title>Marimonas sp.nov., isolated from tidal-flat sediment.</title>
        <authorList>
            <person name="Jayan J.N."/>
            <person name="Lee S.S."/>
        </authorList>
    </citation>
    <scope>NUCLEOTIDE SEQUENCE [LARGE SCALE GENOMIC DNA]</scope>
    <source>
        <strain evidence="1 2">MJW-29</strain>
    </source>
</reference>
<proteinExistence type="predicted"/>
<accession>A0ABV3RTB4</accession>
<keyword evidence="2" id="KW-1185">Reference proteome</keyword>
<comment type="caution">
    <text evidence="1">The sequence shown here is derived from an EMBL/GenBank/DDBJ whole genome shotgun (WGS) entry which is preliminary data.</text>
</comment>
<dbReference type="RefSeq" id="WP_367879938.1">
    <property type="nucleotide sequence ID" value="NZ_JBFNXX010000038.1"/>
</dbReference>
<feature type="non-terminal residue" evidence="1">
    <location>
        <position position="1"/>
    </location>
</feature>
<organism evidence="1 2">
    <name type="scientific">Sulfitobacter sediminis</name>
    <dbReference type="NCBI Taxonomy" id="3234186"/>
    <lineage>
        <taxon>Bacteria</taxon>
        <taxon>Pseudomonadati</taxon>
        <taxon>Pseudomonadota</taxon>
        <taxon>Alphaproteobacteria</taxon>
        <taxon>Rhodobacterales</taxon>
        <taxon>Roseobacteraceae</taxon>
        <taxon>Sulfitobacter</taxon>
    </lineage>
</organism>
<dbReference type="Proteomes" id="UP001556098">
    <property type="component" value="Unassembled WGS sequence"/>
</dbReference>
<evidence type="ECO:0000313" key="1">
    <source>
        <dbReference type="EMBL" id="MEW9922240.1"/>
    </source>
</evidence>
<sequence>LLNRMNQKTHLMGIPFDSTKDGTALAQIRATEADLTSRILQTSQVIHGTSEVLAPDWDSEPRRVCRRLIDLSYAAMSDLSRAAQLSGHLMKRPG</sequence>